<accession>A0A0B0P786</accession>
<protein>
    <submittedName>
        <fullName evidence="1">Uncharacterized protein</fullName>
    </submittedName>
</protein>
<organism evidence="1 2">
    <name type="scientific">Gossypium arboreum</name>
    <name type="common">Tree cotton</name>
    <name type="synonym">Gossypium nanking</name>
    <dbReference type="NCBI Taxonomy" id="29729"/>
    <lineage>
        <taxon>Eukaryota</taxon>
        <taxon>Viridiplantae</taxon>
        <taxon>Streptophyta</taxon>
        <taxon>Embryophyta</taxon>
        <taxon>Tracheophyta</taxon>
        <taxon>Spermatophyta</taxon>
        <taxon>Magnoliopsida</taxon>
        <taxon>eudicotyledons</taxon>
        <taxon>Gunneridae</taxon>
        <taxon>Pentapetalae</taxon>
        <taxon>rosids</taxon>
        <taxon>malvids</taxon>
        <taxon>Malvales</taxon>
        <taxon>Malvaceae</taxon>
        <taxon>Malvoideae</taxon>
        <taxon>Gossypium</taxon>
    </lineage>
</organism>
<sequence length="29" mass="3169">MKALIAGLSSCSIRNFRITKRASPTMTTL</sequence>
<keyword evidence="2" id="KW-1185">Reference proteome</keyword>
<gene>
    <name evidence="1" type="ORF">F383_28157</name>
</gene>
<name>A0A0B0P786_GOSAR</name>
<proteinExistence type="predicted"/>
<dbReference type="Proteomes" id="UP000032142">
    <property type="component" value="Unassembled WGS sequence"/>
</dbReference>
<dbReference type="AlphaFoldDB" id="A0A0B0P786"/>
<reference evidence="2" key="1">
    <citation type="submission" date="2014-09" db="EMBL/GenBank/DDBJ databases">
        <authorList>
            <person name="Mudge J."/>
            <person name="Ramaraj T."/>
            <person name="Lindquist I.E."/>
            <person name="Bharti A.K."/>
            <person name="Sundararajan A."/>
            <person name="Cameron C.T."/>
            <person name="Woodward J.E."/>
            <person name="May G.D."/>
            <person name="Brubaker C."/>
            <person name="Broadhvest J."/>
            <person name="Wilkins T.A."/>
        </authorList>
    </citation>
    <scope>NUCLEOTIDE SEQUENCE</scope>
    <source>
        <strain evidence="2">cv. AKA8401</strain>
    </source>
</reference>
<dbReference type="EMBL" id="KN416550">
    <property type="protein sequence ID" value="KHG20747.1"/>
    <property type="molecule type" value="Genomic_DNA"/>
</dbReference>
<evidence type="ECO:0000313" key="2">
    <source>
        <dbReference type="Proteomes" id="UP000032142"/>
    </source>
</evidence>
<evidence type="ECO:0000313" key="1">
    <source>
        <dbReference type="EMBL" id="KHG20747.1"/>
    </source>
</evidence>